<gene>
    <name evidence="2" type="ORF">NQ318_019996</name>
</gene>
<comment type="caution">
    <text evidence="2">The sequence shown here is derived from an EMBL/GenBank/DDBJ whole genome shotgun (WGS) entry which is preliminary data.</text>
</comment>
<feature type="domain" description="XRN2-binding (XTBD)" evidence="1">
    <location>
        <begin position="1"/>
        <end position="64"/>
    </location>
</feature>
<evidence type="ECO:0000259" key="1">
    <source>
        <dbReference type="PROSITE" id="PS51827"/>
    </source>
</evidence>
<dbReference type="PROSITE" id="PS51827">
    <property type="entry name" value="XTBD"/>
    <property type="match status" value="1"/>
</dbReference>
<evidence type="ECO:0000313" key="2">
    <source>
        <dbReference type="EMBL" id="KAJ8946681.1"/>
    </source>
</evidence>
<protein>
    <recommendedName>
        <fullName evidence="1">XRN2-binding (XTBD) domain-containing protein</fullName>
    </recommendedName>
</protein>
<name>A0AAV8Y5I8_9CUCU</name>
<sequence>MTVHKGKFSEEYLVALAKTFTNIEFLGCTYPAPLMKKGIQILVPTHRRVPQWTHLIVRASVSVDSSCFASAVCYRRSGKGTVADPRSKCNFVSFSCCSRIFVICSMVQPLPKARNFPEWKSANRPNRALSMCRTSGTWDIKEWCRISVLLFSACVKCK</sequence>
<reference evidence="2" key="1">
    <citation type="journal article" date="2023" name="Insect Mol. Biol.">
        <title>Genome sequencing provides insights into the evolution of gene families encoding plant cell wall-degrading enzymes in longhorned beetles.</title>
        <authorList>
            <person name="Shin N.R."/>
            <person name="Okamura Y."/>
            <person name="Kirsch R."/>
            <person name="Pauchet Y."/>
        </authorList>
    </citation>
    <scope>NUCLEOTIDE SEQUENCE</scope>
    <source>
        <strain evidence="2">AMC_N1</strain>
    </source>
</reference>
<dbReference type="EMBL" id="JAPWTK010000180">
    <property type="protein sequence ID" value="KAJ8946681.1"/>
    <property type="molecule type" value="Genomic_DNA"/>
</dbReference>
<dbReference type="InterPro" id="IPR021859">
    <property type="entry name" value="XTBD"/>
</dbReference>
<dbReference type="Pfam" id="PF11952">
    <property type="entry name" value="XTBD"/>
    <property type="match status" value="1"/>
</dbReference>
<keyword evidence="3" id="KW-1185">Reference proteome</keyword>
<accession>A0AAV8Y5I8</accession>
<dbReference type="Proteomes" id="UP001162162">
    <property type="component" value="Unassembled WGS sequence"/>
</dbReference>
<proteinExistence type="predicted"/>
<organism evidence="2 3">
    <name type="scientific">Aromia moschata</name>
    <dbReference type="NCBI Taxonomy" id="1265417"/>
    <lineage>
        <taxon>Eukaryota</taxon>
        <taxon>Metazoa</taxon>
        <taxon>Ecdysozoa</taxon>
        <taxon>Arthropoda</taxon>
        <taxon>Hexapoda</taxon>
        <taxon>Insecta</taxon>
        <taxon>Pterygota</taxon>
        <taxon>Neoptera</taxon>
        <taxon>Endopterygota</taxon>
        <taxon>Coleoptera</taxon>
        <taxon>Polyphaga</taxon>
        <taxon>Cucujiformia</taxon>
        <taxon>Chrysomeloidea</taxon>
        <taxon>Cerambycidae</taxon>
        <taxon>Cerambycinae</taxon>
        <taxon>Callichromatini</taxon>
        <taxon>Aromia</taxon>
    </lineage>
</organism>
<evidence type="ECO:0000313" key="3">
    <source>
        <dbReference type="Proteomes" id="UP001162162"/>
    </source>
</evidence>
<dbReference type="AlphaFoldDB" id="A0AAV8Y5I8"/>